<protein>
    <submittedName>
        <fullName evidence="2">Uncharacterized protein</fullName>
    </submittedName>
</protein>
<feature type="region of interest" description="Disordered" evidence="1">
    <location>
        <begin position="1"/>
        <end position="65"/>
    </location>
</feature>
<sequence length="103" mass="11285">MEGYSPDHISAILSLPECHPSDSGDYLEDSNHYDSDEMGGDEPHSDDQVGDEVFGSEGEEAVGEDTMMRQTFLMVMALGRGKLLGKRCTSGPKIGYRNVRQNS</sequence>
<proteinExistence type="predicted"/>
<reference evidence="2" key="1">
    <citation type="submission" date="2020-06" db="EMBL/GenBank/DDBJ databases">
        <authorList>
            <person name="Li T."/>
            <person name="Hu X."/>
            <person name="Zhang T."/>
            <person name="Song X."/>
            <person name="Zhang H."/>
            <person name="Dai N."/>
            <person name="Sheng W."/>
            <person name="Hou X."/>
            <person name="Wei L."/>
        </authorList>
    </citation>
    <scope>NUCLEOTIDE SEQUENCE</scope>
    <source>
        <strain evidence="2">G02</strain>
        <tissue evidence="2">Leaf</tissue>
    </source>
</reference>
<feature type="compositionally biased region" description="Basic and acidic residues" evidence="1">
    <location>
        <begin position="29"/>
        <end position="47"/>
    </location>
</feature>
<organism evidence="2">
    <name type="scientific">Sesamum radiatum</name>
    <name type="common">Black benniseed</name>
    <dbReference type="NCBI Taxonomy" id="300843"/>
    <lineage>
        <taxon>Eukaryota</taxon>
        <taxon>Viridiplantae</taxon>
        <taxon>Streptophyta</taxon>
        <taxon>Embryophyta</taxon>
        <taxon>Tracheophyta</taxon>
        <taxon>Spermatophyta</taxon>
        <taxon>Magnoliopsida</taxon>
        <taxon>eudicotyledons</taxon>
        <taxon>Gunneridae</taxon>
        <taxon>Pentapetalae</taxon>
        <taxon>asterids</taxon>
        <taxon>lamiids</taxon>
        <taxon>Lamiales</taxon>
        <taxon>Pedaliaceae</taxon>
        <taxon>Sesamum</taxon>
    </lineage>
</organism>
<accession>A0AAW2ITW4</accession>
<comment type="caution">
    <text evidence="2">The sequence shown here is derived from an EMBL/GenBank/DDBJ whole genome shotgun (WGS) entry which is preliminary data.</text>
</comment>
<evidence type="ECO:0000256" key="1">
    <source>
        <dbReference type="SAM" id="MobiDB-lite"/>
    </source>
</evidence>
<evidence type="ECO:0000313" key="2">
    <source>
        <dbReference type="EMBL" id="KAL0285586.1"/>
    </source>
</evidence>
<dbReference type="EMBL" id="JACGWJ010001028">
    <property type="protein sequence ID" value="KAL0285586.1"/>
    <property type="molecule type" value="Genomic_DNA"/>
</dbReference>
<dbReference type="AlphaFoldDB" id="A0AAW2ITW4"/>
<gene>
    <name evidence="2" type="ORF">Sradi_7171100</name>
</gene>
<reference evidence="2" key="2">
    <citation type="journal article" date="2024" name="Plant">
        <title>Genomic evolution and insights into agronomic trait innovations of Sesamum species.</title>
        <authorList>
            <person name="Miao H."/>
            <person name="Wang L."/>
            <person name="Qu L."/>
            <person name="Liu H."/>
            <person name="Sun Y."/>
            <person name="Le M."/>
            <person name="Wang Q."/>
            <person name="Wei S."/>
            <person name="Zheng Y."/>
            <person name="Lin W."/>
            <person name="Duan Y."/>
            <person name="Cao H."/>
            <person name="Xiong S."/>
            <person name="Wang X."/>
            <person name="Wei L."/>
            <person name="Li C."/>
            <person name="Ma Q."/>
            <person name="Ju M."/>
            <person name="Zhao R."/>
            <person name="Li G."/>
            <person name="Mu C."/>
            <person name="Tian Q."/>
            <person name="Mei H."/>
            <person name="Zhang T."/>
            <person name="Gao T."/>
            <person name="Zhang H."/>
        </authorList>
    </citation>
    <scope>NUCLEOTIDE SEQUENCE</scope>
    <source>
        <strain evidence="2">G02</strain>
    </source>
</reference>
<name>A0AAW2ITW4_SESRA</name>